<proteinExistence type="predicted"/>
<sequence length="333" mass="36558">MKNTVATVLLSLASAICAFHALAFPSWFQQKYKRDGNDIYQGFGLFAFRSTGAIVSPFYASVTTLQYSTFCNLKIIPNYMLGDGDSFREVLCSDSIRAVQATTISGATISVIALIASIAAVYFPRAGISERVISSTTLIASILLAVSLVLWGWLVQQKLYNIDSINSAYVTCKADDAKWSCWFYGDSFWTCLSSVVILSLAGYMSSAGRAEKIRYFRKVYTRDMELAMQASMEHDTASQAQRIAMPAPTTSFVRINSSSTGSFIADRPKHITPATATPSRSYPGLQTPNYVPPSTNHQSYSNISEESIQEAYPTRRSPRQNHSLLQVPTGGVV</sequence>
<evidence type="ECO:0000313" key="5">
    <source>
        <dbReference type="EMBL" id="CCA23723.1"/>
    </source>
</evidence>
<reference evidence="4" key="1">
    <citation type="journal article" date="2011" name="PLoS Biol.">
        <title>Gene gain and loss during evolution of obligate parasitism in the white rust pathogen of Arabidopsis thaliana.</title>
        <authorList>
            <person name="Kemen E."/>
            <person name="Gardiner A."/>
            <person name="Schultz-Larsen T."/>
            <person name="Kemen A.C."/>
            <person name="Balmuth A.L."/>
            <person name="Robert-Seilaniantz A."/>
            <person name="Bailey K."/>
            <person name="Holub E."/>
            <person name="Studholme D.J."/>
            <person name="Maclean D."/>
            <person name="Jones J.D."/>
        </authorList>
    </citation>
    <scope>NUCLEOTIDE SEQUENCE</scope>
</reference>
<evidence type="ECO:0000256" key="3">
    <source>
        <dbReference type="SAM" id="SignalP"/>
    </source>
</evidence>
<feature type="compositionally biased region" description="Polar residues" evidence="1">
    <location>
        <begin position="274"/>
        <end position="306"/>
    </location>
</feature>
<keyword evidence="2" id="KW-0812">Transmembrane</keyword>
<evidence type="ECO:0000313" key="4">
    <source>
        <dbReference type="EMBL" id="CCA20771.1"/>
    </source>
</evidence>
<feature type="region of interest" description="Disordered" evidence="1">
    <location>
        <begin position="264"/>
        <end position="333"/>
    </location>
</feature>
<feature type="transmembrane region" description="Helical" evidence="2">
    <location>
        <begin position="135"/>
        <end position="154"/>
    </location>
</feature>
<dbReference type="Gene3D" id="1.20.140.150">
    <property type="match status" value="1"/>
</dbReference>
<accession>F0WHP6</accession>
<evidence type="ECO:0000256" key="1">
    <source>
        <dbReference type="SAM" id="MobiDB-lite"/>
    </source>
</evidence>
<evidence type="ECO:0000256" key="2">
    <source>
        <dbReference type="SAM" id="Phobius"/>
    </source>
</evidence>
<organism evidence="4">
    <name type="scientific">Albugo laibachii Nc14</name>
    <dbReference type="NCBI Taxonomy" id="890382"/>
    <lineage>
        <taxon>Eukaryota</taxon>
        <taxon>Sar</taxon>
        <taxon>Stramenopiles</taxon>
        <taxon>Oomycota</taxon>
        <taxon>Peronosporomycetes</taxon>
        <taxon>Albuginales</taxon>
        <taxon>Albuginaceae</taxon>
        <taxon>Albugo</taxon>
    </lineage>
</organism>
<feature type="signal peptide" evidence="3">
    <location>
        <begin position="1"/>
        <end position="18"/>
    </location>
</feature>
<name>F0WHP6_9STRA</name>
<dbReference type="AlphaFoldDB" id="F0WHP6"/>
<reference evidence="4" key="2">
    <citation type="submission" date="2011-02" db="EMBL/GenBank/DDBJ databases">
        <authorList>
            <person name="MacLean D."/>
        </authorList>
    </citation>
    <scope>NUCLEOTIDE SEQUENCE</scope>
</reference>
<protein>
    <submittedName>
        <fullName evidence="4">Uncharacterized protein AlNc14C103G6103</fullName>
    </submittedName>
    <submittedName>
        <fullName evidence="5">Uncharacterized protein AlNc14C204G8773</fullName>
    </submittedName>
</protein>
<keyword evidence="2" id="KW-1133">Transmembrane helix</keyword>
<feature type="chain" id="PRO_5010831129" evidence="3">
    <location>
        <begin position="19"/>
        <end position="333"/>
    </location>
</feature>
<dbReference type="EMBL" id="FR824148">
    <property type="protein sequence ID" value="CCA20771.1"/>
    <property type="molecule type" value="Genomic_DNA"/>
</dbReference>
<dbReference type="HOGENOM" id="CLU_033604_0_0_1"/>
<gene>
    <name evidence="4" type="primary">AlNc14C103G6103</name>
    <name evidence="5" type="synonym">AlNc14C204G8773</name>
    <name evidence="4" type="ORF">ALNC14_069140</name>
    <name evidence="5" type="ORF">ALNC14_098670</name>
</gene>
<keyword evidence="3" id="KW-0732">Signal</keyword>
<feature type="transmembrane region" description="Helical" evidence="2">
    <location>
        <begin position="187"/>
        <end position="208"/>
    </location>
</feature>
<dbReference type="EMBL" id="FR824249">
    <property type="protein sequence ID" value="CCA23723.1"/>
    <property type="molecule type" value="Genomic_DNA"/>
</dbReference>
<feature type="transmembrane region" description="Helical" evidence="2">
    <location>
        <begin position="104"/>
        <end position="123"/>
    </location>
</feature>
<keyword evidence="2" id="KW-0472">Membrane</keyword>